<comment type="caution">
    <text evidence="2">The sequence shown here is derived from an EMBL/GenBank/DDBJ whole genome shotgun (WGS) entry which is preliminary data.</text>
</comment>
<keyword evidence="1" id="KW-0812">Transmembrane</keyword>
<dbReference type="EMBL" id="MOEC01000020">
    <property type="protein sequence ID" value="OIS92096.1"/>
    <property type="molecule type" value="Genomic_DNA"/>
</dbReference>
<name>A0A1J6IAN6_9HYPH</name>
<evidence type="ECO:0000313" key="2">
    <source>
        <dbReference type="EMBL" id="OIS92096.1"/>
    </source>
</evidence>
<gene>
    <name evidence="2" type="ORF">BLA27_18505</name>
</gene>
<feature type="transmembrane region" description="Helical" evidence="1">
    <location>
        <begin position="36"/>
        <end position="60"/>
    </location>
</feature>
<evidence type="ECO:0000313" key="3">
    <source>
        <dbReference type="Proteomes" id="UP000182985"/>
    </source>
</evidence>
<dbReference type="Proteomes" id="UP000182985">
    <property type="component" value="Unassembled WGS sequence"/>
</dbReference>
<evidence type="ECO:0000256" key="1">
    <source>
        <dbReference type="SAM" id="Phobius"/>
    </source>
</evidence>
<sequence length="61" mass="7090">MFQVFDARFVQQYLLWLLLIYPQWLIYRRLTDWALGIPQLIALLCWAALALAIGGCVLAVH</sequence>
<keyword evidence="3" id="KW-1185">Reference proteome</keyword>
<keyword evidence="1" id="KW-0472">Membrane</keyword>
<dbReference type="AlphaFoldDB" id="A0A1J6IAN6"/>
<feature type="transmembrane region" description="Helical" evidence="1">
    <location>
        <begin position="12"/>
        <end position="30"/>
    </location>
</feature>
<accession>A0A1J6IAN6</accession>
<proteinExistence type="predicted"/>
<keyword evidence="1" id="KW-1133">Transmembrane helix</keyword>
<organism evidence="2 3">
    <name type="scientific">Brucella cytisi</name>
    <dbReference type="NCBI Taxonomy" id="407152"/>
    <lineage>
        <taxon>Bacteria</taxon>
        <taxon>Pseudomonadati</taxon>
        <taxon>Pseudomonadota</taxon>
        <taxon>Alphaproteobacteria</taxon>
        <taxon>Hyphomicrobiales</taxon>
        <taxon>Brucellaceae</taxon>
        <taxon>Brucella/Ochrobactrum group</taxon>
        <taxon>Brucella</taxon>
    </lineage>
</organism>
<reference evidence="2 3" key="1">
    <citation type="submission" date="2016-10" db="EMBL/GenBank/DDBJ databases">
        <title>The Draft Genome Sequence of the Potato Rhizosphere Bacteria Ochrobactrum sp. IPA7.2.</title>
        <authorList>
            <person name="Gogoleva N.E."/>
            <person name="Khlopko Y.A."/>
            <person name="Burygin G.L."/>
            <person name="Plotnikov A.O."/>
        </authorList>
    </citation>
    <scope>NUCLEOTIDE SEQUENCE [LARGE SCALE GENOMIC DNA]</scope>
    <source>
        <strain evidence="2 3">IPA7.2</strain>
    </source>
</reference>
<protein>
    <submittedName>
        <fullName evidence="2">Uncharacterized protein</fullName>
    </submittedName>
</protein>